<dbReference type="STRING" id="471853.Bcav_1526"/>
<organism evidence="2 3">
    <name type="scientific">Beutenbergia cavernae (strain ATCC BAA-8 / DSM 12333 / CCUG 43141 / JCM 11478 / NBRC 16432 / NCIMB 13614 / HKI 0122)</name>
    <dbReference type="NCBI Taxonomy" id="471853"/>
    <lineage>
        <taxon>Bacteria</taxon>
        <taxon>Bacillati</taxon>
        <taxon>Actinomycetota</taxon>
        <taxon>Actinomycetes</taxon>
        <taxon>Micrococcales</taxon>
        <taxon>Beutenbergiaceae</taxon>
        <taxon>Beutenbergia</taxon>
    </lineage>
</organism>
<dbReference type="Pfam" id="PF01663">
    <property type="entry name" value="Phosphodiest"/>
    <property type="match status" value="1"/>
</dbReference>
<dbReference type="AlphaFoldDB" id="C5C383"/>
<dbReference type="SUPFAM" id="SSF53649">
    <property type="entry name" value="Alkaline phosphatase-like"/>
    <property type="match status" value="1"/>
</dbReference>
<dbReference type="InterPro" id="IPR017850">
    <property type="entry name" value="Alkaline_phosphatase_core_sf"/>
</dbReference>
<keyword evidence="3" id="KW-1185">Reference proteome</keyword>
<dbReference type="Proteomes" id="UP000007962">
    <property type="component" value="Chromosome"/>
</dbReference>
<evidence type="ECO:0000313" key="2">
    <source>
        <dbReference type="EMBL" id="ACQ79782.1"/>
    </source>
</evidence>
<protein>
    <submittedName>
        <fullName evidence="2">Type I phosphodiesterase/nucleotide pyrophosphatase</fullName>
    </submittedName>
</protein>
<dbReference type="RefSeq" id="WP_015882022.1">
    <property type="nucleotide sequence ID" value="NC_012669.1"/>
</dbReference>
<dbReference type="KEGG" id="bcv:Bcav_1526"/>
<dbReference type="Gene3D" id="3.40.720.10">
    <property type="entry name" value="Alkaline Phosphatase, subunit A"/>
    <property type="match status" value="1"/>
</dbReference>
<dbReference type="eggNOG" id="COG1524">
    <property type="taxonomic scope" value="Bacteria"/>
</dbReference>
<dbReference type="InterPro" id="IPR002591">
    <property type="entry name" value="Phosphodiest/P_Trfase"/>
</dbReference>
<sequence>MSAPHKLLVVSVDAMVGDDVEFARTLPAFGRLLRDAATAQIEAVFPTLTYPNHTAQLTGAGPASSGIYNNTQFQPHEADPDWFWSAHHVRVPTLLDAARRAGLRTAAVQWPATAHADIDTLVPEIWDREYWGGVQEMYRATGSPDVWETYVAKHVDLVVWEPKRDFNDFACAVAADVLERERPDVMVLHLVAVDAARHATGPFSPQVHDALRRIDGYLGRLLDVLEHTGELERTNVVLVSDHGHLAVEQHTQLNAVFAERGFLRIDGAGRLLDYDVICHSAGLSGQLFLAEDLSPARLADVAALLRDLEADPQYRIAAIHTAAEAASRYGLDGPFAYVVESEPGVLVGRDWTSRPVVRREDADFAGYLGNHGHAPQHGGSRCSSRPGRRSRRGRTRGAVRSSTRRRRSPRCSAWSCRTPKAPRCPSCSSALAWGRPSPRKSPVLCGAVGDGRDLRH</sequence>
<gene>
    <name evidence="2" type="ordered locus">Bcav_1526</name>
</gene>
<dbReference type="PANTHER" id="PTHR10151:SF120">
    <property type="entry name" value="BIS(5'-ADENOSYL)-TRIPHOSPHATASE"/>
    <property type="match status" value="1"/>
</dbReference>
<evidence type="ECO:0000256" key="1">
    <source>
        <dbReference type="SAM" id="MobiDB-lite"/>
    </source>
</evidence>
<name>C5C383_BEUC1</name>
<accession>C5C383</accession>
<dbReference type="PANTHER" id="PTHR10151">
    <property type="entry name" value="ECTONUCLEOTIDE PYROPHOSPHATASE/PHOSPHODIESTERASE"/>
    <property type="match status" value="1"/>
</dbReference>
<dbReference type="EMBL" id="CP001618">
    <property type="protein sequence ID" value="ACQ79782.1"/>
    <property type="molecule type" value="Genomic_DNA"/>
</dbReference>
<dbReference type="HOGENOM" id="CLU_017594_0_0_11"/>
<evidence type="ECO:0000313" key="3">
    <source>
        <dbReference type="Proteomes" id="UP000007962"/>
    </source>
</evidence>
<feature type="compositionally biased region" description="Basic residues" evidence="1">
    <location>
        <begin position="386"/>
        <end position="409"/>
    </location>
</feature>
<dbReference type="OrthoDB" id="9771966at2"/>
<dbReference type="CDD" id="cd16018">
    <property type="entry name" value="Enpp"/>
    <property type="match status" value="1"/>
</dbReference>
<proteinExistence type="predicted"/>
<reference evidence="2 3" key="1">
    <citation type="journal article" date="2009" name="Stand. Genomic Sci.">
        <title>Complete genome sequence of Beutenbergia cavernae type strain (HKI 0122).</title>
        <authorList>
            <person name="Land M."/>
            <person name="Pukall R."/>
            <person name="Abt B."/>
            <person name="Goker M."/>
            <person name="Rohde M."/>
            <person name="Glavina Del Rio T."/>
            <person name="Tice H."/>
            <person name="Copeland A."/>
            <person name="Cheng J.F."/>
            <person name="Lucas S."/>
            <person name="Chen F."/>
            <person name="Nolan M."/>
            <person name="Bruce D."/>
            <person name="Goodwin L."/>
            <person name="Pitluck S."/>
            <person name="Ivanova N."/>
            <person name="Mavromatis K."/>
            <person name="Ovchinnikova G."/>
            <person name="Pati A."/>
            <person name="Chen A."/>
            <person name="Palaniappan K."/>
            <person name="Hauser L."/>
            <person name="Chang Y.J."/>
            <person name="Jefferies C.C."/>
            <person name="Saunders E."/>
            <person name="Brettin T."/>
            <person name="Detter J.C."/>
            <person name="Han C."/>
            <person name="Chain P."/>
            <person name="Bristow J."/>
            <person name="Eisen J.A."/>
            <person name="Markowitz V."/>
            <person name="Hugenholtz P."/>
            <person name="Kyrpides N.C."/>
            <person name="Klenk H.P."/>
            <person name="Lapidus A."/>
        </authorList>
    </citation>
    <scope>NUCLEOTIDE SEQUENCE [LARGE SCALE GENOMIC DNA]</scope>
    <source>
        <strain evidence="3">ATCC BAA-8 / DSM 12333 / NBRC 16432</strain>
    </source>
</reference>
<dbReference type="GO" id="GO:0016787">
    <property type="term" value="F:hydrolase activity"/>
    <property type="evidence" value="ECO:0007669"/>
    <property type="project" value="UniProtKB-ARBA"/>
</dbReference>
<feature type="region of interest" description="Disordered" evidence="1">
    <location>
        <begin position="367"/>
        <end position="425"/>
    </location>
</feature>